<protein>
    <submittedName>
        <fullName evidence="5">DUF4105 domain-containing protein</fullName>
    </submittedName>
</protein>
<evidence type="ECO:0000259" key="3">
    <source>
        <dbReference type="Pfam" id="PF13387"/>
    </source>
</evidence>
<proteinExistence type="predicted"/>
<dbReference type="EMBL" id="DVMS01000037">
    <property type="protein sequence ID" value="HIU38323.1"/>
    <property type="molecule type" value="Genomic_DNA"/>
</dbReference>
<dbReference type="InterPro" id="IPR057436">
    <property type="entry name" value="5TMH_Lnb"/>
</dbReference>
<evidence type="ECO:0000256" key="2">
    <source>
        <dbReference type="SAM" id="SignalP"/>
    </source>
</evidence>
<keyword evidence="1" id="KW-0812">Transmembrane</keyword>
<evidence type="ECO:0000313" key="6">
    <source>
        <dbReference type="Proteomes" id="UP000824076"/>
    </source>
</evidence>
<keyword evidence="1" id="KW-1133">Transmembrane helix</keyword>
<accession>A0A9D1LF42</accession>
<organism evidence="5 6">
    <name type="scientific">Candidatus Limisoma intestinavium</name>
    <dbReference type="NCBI Taxonomy" id="2840856"/>
    <lineage>
        <taxon>Bacteria</taxon>
        <taxon>Pseudomonadati</taxon>
        <taxon>Bacteroidota</taxon>
        <taxon>Bacteroidia</taxon>
        <taxon>Bacteroidales</taxon>
        <taxon>Candidatus Limisoma</taxon>
    </lineage>
</organism>
<gene>
    <name evidence="5" type="ORF">IAD18_01495</name>
</gene>
<sequence length="394" mass="45311">MKNLPILLLLLLSSFGMRMQSQESSITVSLITCYPGPEVYELYGHTAIRIVDGNTDIAYNFGMFSFNKPNFIYRFVKGETDYALGQYPFSYFLPDYIARGSKVVEQILDLSPEQAKSLQMRLNWQSLPQNREYRYNYVLDNCATRPRDMIEQAVGGLDYATPADTTLTFRNIMREYSKNYPWYQFGIDLALGSGIDRKINTREQMFAPIYLMNALQTATYTTPDGKQRPIVKDTNILYEGTDSSILGPTPWYASPLSISLFLLVAICYASWRDVRRGVSSRWLNSIWFAATGLAGCLLFFLIFISEHEAVSPNYLAFWLNPFCLFPAIAVWIKSCRRYLYFYHFINFALVLILMACWKMLPQCANIAFFPLMLCTVVLSASNVVIYRKCAKRNK</sequence>
<reference evidence="5" key="2">
    <citation type="journal article" date="2021" name="PeerJ">
        <title>Extensive microbial diversity within the chicken gut microbiome revealed by metagenomics and culture.</title>
        <authorList>
            <person name="Gilroy R."/>
            <person name="Ravi A."/>
            <person name="Getino M."/>
            <person name="Pursley I."/>
            <person name="Horton D.L."/>
            <person name="Alikhan N.F."/>
            <person name="Baker D."/>
            <person name="Gharbi K."/>
            <person name="Hall N."/>
            <person name="Watson M."/>
            <person name="Adriaenssens E.M."/>
            <person name="Foster-Nyarko E."/>
            <person name="Jarju S."/>
            <person name="Secka A."/>
            <person name="Antonio M."/>
            <person name="Oren A."/>
            <person name="Chaudhuri R.R."/>
            <person name="La Ragione R."/>
            <person name="Hildebrand F."/>
            <person name="Pallen M.J."/>
        </authorList>
    </citation>
    <scope>NUCLEOTIDE SEQUENCE</scope>
    <source>
        <strain evidence="5">17073</strain>
    </source>
</reference>
<dbReference type="Pfam" id="PF25221">
    <property type="entry name" value="5TMH_Lnb"/>
    <property type="match status" value="1"/>
</dbReference>
<keyword evidence="1" id="KW-0472">Membrane</keyword>
<feature type="transmembrane region" description="Helical" evidence="1">
    <location>
        <begin position="315"/>
        <end position="332"/>
    </location>
</feature>
<reference evidence="5" key="1">
    <citation type="submission" date="2020-10" db="EMBL/GenBank/DDBJ databases">
        <authorList>
            <person name="Gilroy R."/>
        </authorList>
    </citation>
    <scope>NUCLEOTIDE SEQUENCE</scope>
    <source>
        <strain evidence="5">17073</strain>
    </source>
</reference>
<keyword evidence="2" id="KW-0732">Signal</keyword>
<feature type="transmembrane region" description="Helical" evidence="1">
    <location>
        <begin position="339"/>
        <end position="360"/>
    </location>
</feature>
<name>A0A9D1LF42_9BACT</name>
<comment type="caution">
    <text evidence="5">The sequence shown here is derived from an EMBL/GenBank/DDBJ whole genome shotgun (WGS) entry which is preliminary data.</text>
</comment>
<feature type="transmembrane region" description="Helical" evidence="1">
    <location>
        <begin position="283"/>
        <end position="303"/>
    </location>
</feature>
<dbReference type="InterPro" id="IPR025178">
    <property type="entry name" value="Lnb_N"/>
</dbReference>
<feature type="signal peptide" evidence="2">
    <location>
        <begin position="1"/>
        <end position="19"/>
    </location>
</feature>
<dbReference type="Pfam" id="PF13387">
    <property type="entry name" value="Lnb_N"/>
    <property type="match status" value="1"/>
</dbReference>
<feature type="domain" description="Lnb-like transmembrane" evidence="4">
    <location>
        <begin position="251"/>
        <end position="388"/>
    </location>
</feature>
<evidence type="ECO:0000259" key="4">
    <source>
        <dbReference type="Pfam" id="PF25221"/>
    </source>
</evidence>
<feature type="domain" description="Lnb N-terminal periplasmic" evidence="3">
    <location>
        <begin position="20"/>
        <end position="166"/>
    </location>
</feature>
<feature type="transmembrane region" description="Helical" evidence="1">
    <location>
        <begin position="366"/>
        <end position="386"/>
    </location>
</feature>
<feature type="chain" id="PRO_5038846516" evidence="2">
    <location>
        <begin position="20"/>
        <end position="394"/>
    </location>
</feature>
<dbReference type="Proteomes" id="UP000824076">
    <property type="component" value="Unassembled WGS sequence"/>
</dbReference>
<evidence type="ECO:0000256" key="1">
    <source>
        <dbReference type="SAM" id="Phobius"/>
    </source>
</evidence>
<evidence type="ECO:0000313" key="5">
    <source>
        <dbReference type="EMBL" id="HIU38323.1"/>
    </source>
</evidence>
<feature type="transmembrane region" description="Helical" evidence="1">
    <location>
        <begin position="251"/>
        <end position="271"/>
    </location>
</feature>
<dbReference type="AlphaFoldDB" id="A0A9D1LF42"/>